<dbReference type="InterPro" id="IPR001200">
    <property type="entry name" value="Phosducin"/>
</dbReference>
<accession>A0A7R9LT31</accession>
<dbReference type="PRINTS" id="PR00677">
    <property type="entry name" value="PHOSDUCIN"/>
</dbReference>
<feature type="non-terminal residue" evidence="5">
    <location>
        <position position="1"/>
    </location>
</feature>
<dbReference type="InterPro" id="IPR036249">
    <property type="entry name" value="Thioredoxin-like_sf"/>
</dbReference>
<evidence type="ECO:0000256" key="2">
    <source>
        <dbReference type="ARBA" id="ARBA00022553"/>
    </source>
</evidence>
<dbReference type="InterPro" id="IPR023196">
    <property type="entry name" value="Phosducin_N_dom_sf"/>
</dbReference>
<keyword evidence="6" id="KW-1185">Reference proteome</keyword>
<keyword evidence="2" id="KW-0597">Phosphoprotein</keyword>
<dbReference type="SUPFAM" id="SSF52833">
    <property type="entry name" value="Thioredoxin-like"/>
    <property type="match status" value="1"/>
</dbReference>
<evidence type="ECO:0000256" key="1">
    <source>
        <dbReference type="ARBA" id="ARBA00009686"/>
    </source>
</evidence>
<protein>
    <recommendedName>
        <fullName evidence="4">Phosducin domain-containing protein</fullName>
    </recommendedName>
</protein>
<sequence>TGPKGVIKDWQRYKQFESEKRESDEREKLELMKKLSITCRSHLEEELAKKAANQSSGGDNEDEFGDDMNDPFLKEYMIKRMKEMMEQIDSDGKERPVFGKLLVLNSGAEFLEAIDKEMKFVTIICHIFTNNIQECIDMNGCLDCLAKQYANVKFCAIEASIAGMSKHFSKSGVPALLVYKAGNLLANFVRLGDEFSDRFFAVDVERFLVESVAVVLLIHGVLNESLIPNIITTRTSRIREGAIDNEDDDSD</sequence>
<evidence type="ECO:0000256" key="3">
    <source>
        <dbReference type="SAM" id="MobiDB-lite"/>
    </source>
</evidence>
<feature type="domain" description="Phosducin" evidence="4">
    <location>
        <begin position="1"/>
        <end position="210"/>
    </location>
</feature>
<gene>
    <name evidence="5" type="ORF">ONB1V03_LOCUS5488</name>
</gene>
<comment type="similarity">
    <text evidence="1">Belongs to the phosducin family.</text>
</comment>
<dbReference type="InterPro" id="IPR024253">
    <property type="entry name" value="Phosducin_thioredoxin-like_dom"/>
</dbReference>
<proteinExistence type="inferred from homology"/>
<dbReference type="PANTHER" id="PTHR46052">
    <property type="entry name" value="PHOSDUCIN-LIKE PROTEIN"/>
    <property type="match status" value="1"/>
</dbReference>
<name>A0A7R9LT31_9ACAR</name>
<dbReference type="AlphaFoldDB" id="A0A7R9LT31"/>
<evidence type="ECO:0000313" key="6">
    <source>
        <dbReference type="Proteomes" id="UP000728032"/>
    </source>
</evidence>
<dbReference type="Pfam" id="PF02114">
    <property type="entry name" value="Phosducin"/>
    <property type="match status" value="1"/>
</dbReference>
<dbReference type="CDD" id="cd02987">
    <property type="entry name" value="Phd_like_Phd"/>
    <property type="match status" value="1"/>
</dbReference>
<dbReference type="Gene3D" id="3.40.30.10">
    <property type="entry name" value="Glutaredoxin"/>
    <property type="match status" value="1"/>
</dbReference>
<dbReference type="OrthoDB" id="70588at2759"/>
<organism evidence="5">
    <name type="scientific">Oppiella nova</name>
    <dbReference type="NCBI Taxonomy" id="334625"/>
    <lineage>
        <taxon>Eukaryota</taxon>
        <taxon>Metazoa</taxon>
        <taxon>Ecdysozoa</taxon>
        <taxon>Arthropoda</taxon>
        <taxon>Chelicerata</taxon>
        <taxon>Arachnida</taxon>
        <taxon>Acari</taxon>
        <taxon>Acariformes</taxon>
        <taxon>Sarcoptiformes</taxon>
        <taxon>Oribatida</taxon>
        <taxon>Brachypylina</taxon>
        <taxon>Oppioidea</taxon>
        <taxon>Oppiidae</taxon>
        <taxon>Oppiella</taxon>
    </lineage>
</organism>
<dbReference type="PANTHER" id="PTHR46052:SF1">
    <property type="entry name" value="PHOSDUCIN-LIKE PROTEIN"/>
    <property type="match status" value="1"/>
</dbReference>
<feature type="compositionally biased region" description="Acidic residues" evidence="3">
    <location>
        <begin position="59"/>
        <end position="68"/>
    </location>
</feature>
<feature type="region of interest" description="Disordered" evidence="3">
    <location>
        <begin position="48"/>
        <end position="68"/>
    </location>
</feature>
<dbReference type="Gene3D" id="1.10.168.10">
    <property type="entry name" value="Phosducin, domain 2"/>
    <property type="match status" value="1"/>
</dbReference>
<dbReference type="GO" id="GO:0008277">
    <property type="term" value="P:regulation of G protein-coupled receptor signaling pathway"/>
    <property type="evidence" value="ECO:0007669"/>
    <property type="project" value="InterPro"/>
</dbReference>
<dbReference type="EMBL" id="OC917048">
    <property type="protein sequence ID" value="CAD7645971.1"/>
    <property type="molecule type" value="Genomic_DNA"/>
</dbReference>
<evidence type="ECO:0000259" key="4">
    <source>
        <dbReference type="Pfam" id="PF02114"/>
    </source>
</evidence>
<dbReference type="Proteomes" id="UP000728032">
    <property type="component" value="Unassembled WGS sequence"/>
</dbReference>
<evidence type="ECO:0000313" key="5">
    <source>
        <dbReference type="EMBL" id="CAD7645971.1"/>
    </source>
</evidence>
<reference evidence="5" key="1">
    <citation type="submission" date="2020-11" db="EMBL/GenBank/DDBJ databases">
        <authorList>
            <person name="Tran Van P."/>
        </authorList>
    </citation>
    <scope>NUCLEOTIDE SEQUENCE</scope>
</reference>
<dbReference type="InterPro" id="IPR051499">
    <property type="entry name" value="Phosducin-like_reg"/>
</dbReference>
<dbReference type="EMBL" id="CAJPVJ010002223">
    <property type="protein sequence ID" value="CAG2165954.1"/>
    <property type="molecule type" value="Genomic_DNA"/>
</dbReference>